<dbReference type="GO" id="GO:0046872">
    <property type="term" value="F:metal ion binding"/>
    <property type="evidence" value="ECO:0007669"/>
    <property type="project" value="UniProtKB-KW"/>
</dbReference>
<accession>A0A1G7Y555</accession>
<dbReference type="SUPFAM" id="SSF51621">
    <property type="entry name" value="Phosphoenolpyruvate/pyruvate domain"/>
    <property type="match status" value="1"/>
</dbReference>
<dbReference type="Gene3D" id="3.20.20.60">
    <property type="entry name" value="Phosphoenolpyruvate-binding domains"/>
    <property type="match status" value="1"/>
</dbReference>
<protein>
    <submittedName>
        <fullName evidence="5">4-hydroxy-2-oxoheptanedioate aldolase</fullName>
    </submittedName>
</protein>
<evidence type="ECO:0000259" key="4">
    <source>
        <dbReference type="Pfam" id="PF03328"/>
    </source>
</evidence>
<name>A0A1G7Y555_9BACT</name>
<sequence length="256" mass="27990">MKNLKKRLQNGETLHGCWLNTGSSLTAEIVGLAGFDWVLIDLEHGAGSEKDVLYQLQALEHTPTAAIVRVESSESQRIHRVLDMGAEGVMCPKILNPEGAQKLVQGLHYPPFGGRGVAKMVRATGFGQHFQEYYDNSQANILGIAQIETVEVLNHLDAVASTDGVDVLFIGPADLSMELGIFGQFDHPRFREAVRETCEAARKAGKAVGILFFNTSDYTAYHELGIRFIACGSDATFVAEGARTMAKKLNELRPPF</sequence>
<evidence type="ECO:0000256" key="3">
    <source>
        <dbReference type="ARBA" id="ARBA00023239"/>
    </source>
</evidence>
<feature type="domain" description="HpcH/HpaI aldolase/citrate lyase" evidence="4">
    <location>
        <begin position="16"/>
        <end position="238"/>
    </location>
</feature>
<evidence type="ECO:0000313" key="5">
    <source>
        <dbReference type="EMBL" id="SDG91497.1"/>
    </source>
</evidence>
<gene>
    <name evidence="5" type="ORF">SAMN04487996_12554</name>
</gene>
<proteinExistence type="inferred from homology"/>
<evidence type="ECO:0000313" key="6">
    <source>
        <dbReference type="Proteomes" id="UP000198748"/>
    </source>
</evidence>
<dbReference type="InterPro" id="IPR015813">
    <property type="entry name" value="Pyrv/PenolPyrv_kinase-like_dom"/>
</dbReference>
<evidence type="ECO:0000256" key="1">
    <source>
        <dbReference type="ARBA" id="ARBA00005568"/>
    </source>
</evidence>
<dbReference type="InterPro" id="IPR040442">
    <property type="entry name" value="Pyrv_kinase-like_dom_sf"/>
</dbReference>
<comment type="similarity">
    <text evidence="1">Belongs to the HpcH/HpaI aldolase family.</text>
</comment>
<dbReference type="PANTHER" id="PTHR30502">
    <property type="entry name" value="2-KETO-3-DEOXY-L-RHAMNONATE ALDOLASE"/>
    <property type="match status" value="1"/>
</dbReference>
<dbReference type="AlphaFoldDB" id="A0A1G7Y555"/>
<keyword evidence="3" id="KW-0456">Lyase</keyword>
<evidence type="ECO:0000256" key="2">
    <source>
        <dbReference type="ARBA" id="ARBA00022723"/>
    </source>
</evidence>
<dbReference type="InterPro" id="IPR050251">
    <property type="entry name" value="HpcH-HpaI_aldolase"/>
</dbReference>
<dbReference type="PANTHER" id="PTHR30502:SF0">
    <property type="entry name" value="PHOSPHOENOLPYRUVATE CARBOXYLASE FAMILY PROTEIN"/>
    <property type="match status" value="1"/>
</dbReference>
<dbReference type="RefSeq" id="WP_090157055.1">
    <property type="nucleotide sequence ID" value="NZ_FNAN01000025.1"/>
</dbReference>
<dbReference type="STRING" id="659014.SAMN04487996_12554"/>
<keyword evidence="6" id="KW-1185">Reference proteome</keyword>
<dbReference type="GO" id="GO:0016832">
    <property type="term" value="F:aldehyde-lyase activity"/>
    <property type="evidence" value="ECO:0007669"/>
    <property type="project" value="TreeGrafter"/>
</dbReference>
<dbReference type="EMBL" id="FNAN01000025">
    <property type="protein sequence ID" value="SDG91497.1"/>
    <property type="molecule type" value="Genomic_DNA"/>
</dbReference>
<keyword evidence="2" id="KW-0479">Metal-binding</keyword>
<reference evidence="6" key="1">
    <citation type="submission" date="2016-10" db="EMBL/GenBank/DDBJ databases">
        <authorList>
            <person name="Varghese N."/>
            <person name="Submissions S."/>
        </authorList>
    </citation>
    <scope>NUCLEOTIDE SEQUENCE [LARGE SCALE GENOMIC DNA]</scope>
    <source>
        <strain evidence="6">DSM 25329</strain>
    </source>
</reference>
<dbReference type="Pfam" id="PF03328">
    <property type="entry name" value="HpcH_HpaI"/>
    <property type="match status" value="1"/>
</dbReference>
<dbReference type="OrthoDB" id="86160at2"/>
<dbReference type="Proteomes" id="UP000198748">
    <property type="component" value="Unassembled WGS sequence"/>
</dbReference>
<dbReference type="GO" id="GO:0005737">
    <property type="term" value="C:cytoplasm"/>
    <property type="evidence" value="ECO:0007669"/>
    <property type="project" value="TreeGrafter"/>
</dbReference>
<organism evidence="5 6">
    <name type="scientific">Dyadobacter soli</name>
    <dbReference type="NCBI Taxonomy" id="659014"/>
    <lineage>
        <taxon>Bacteria</taxon>
        <taxon>Pseudomonadati</taxon>
        <taxon>Bacteroidota</taxon>
        <taxon>Cytophagia</taxon>
        <taxon>Cytophagales</taxon>
        <taxon>Spirosomataceae</taxon>
        <taxon>Dyadobacter</taxon>
    </lineage>
</organism>
<dbReference type="InterPro" id="IPR005000">
    <property type="entry name" value="Aldolase/citrate-lyase_domain"/>
</dbReference>